<dbReference type="EMBL" id="LN856931">
    <property type="protein sequence ID" value="CRZ23994.1"/>
    <property type="molecule type" value="Genomic_DNA"/>
</dbReference>
<protein>
    <submittedName>
        <fullName evidence="1">Bm9664</fullName>
    </submittedName>
</protein>
<gene>
    <name evidence="1" type="ORF">Bm9664</name>
    <name evidence="1" type="ORF">BM_Bm9664</name>
</gene>
<dbReference type="OMA" id="HNSERSN"/>
<accession>A0A0H5S5V7</accession>
<reference evidence="1" key="2">
    <citation type="submission" date="2012-12" db="EMBL/GenBank/DDBJ databases">
        <authorList>
            <person name="Gao Y.W."/>
            <person name="Fan S.T."/>
            <person name="Sun H.T."/>
            <person name="Wang Z."/>
            <person name="Gao X.L."/>
            <person name="Li Y.G."/>
            <person name="Wang T.C."/>
            <person name="Zhang K."/>
            <person name="Xu W.W."/>
            <person name="Yu Z.J."/>
            <person name="Xia X.Z."/>
        </authorList>
    </citation>
    <scope>NUCLEOTIDE SEQUENCE</scope>
    <source>
        <strain evidence="1">FR3</strain>
    </source>
</reference>
<reference evidence="1" key="1">
    <citation type="journal article" date="2007" name="Science">
        <title>Draft genome of the filarial nematode parasite Brugia malayi.</title>
        <authorList>
            <person name="Ghedin E."/>
            <person name="Wang S."/>
            <person name="Spiro D."/>
            <person name="Caler E."/>
            <person name="Zhao Q."/>
            <person name="Crabtree J."/>
            <person name="Allen J.E."/>
            <person name="Delcher A.L."/>
            <person name="Guiliano D.B."/>
            <person name="Miranda-Saavedra D."/>
            <person name="Angiuoli S.V."/>
            <person name="Creasy T."/>
            <person name="Amedeo P."/>
            <person name="Haas B."/>
            <person name="El-Sayed N.M."/>
            <person name="Wortman J.R."/>
            <person name="Feldblyum T."/>
            <person name="Tallon L."/>
            <person name="Schatz M."/>
            <person name="Shumway M."/>
            <person name="Koo H."/>
            <person name="Salzberg S.L."/>
            <person name="Schobel S."/>
            <person name="Pertea M."/>
            <person name="Pop M."/>
            <person name="White O."/>
            <person name="Barton G.J."/>
            <person name="Carlow C.K."/>
            <person name="Crawford M.J."/>
            <person name="Daub J."/>
            <person name="Dimmic M.W."/>
            <person name="Estes C.F."/>
            <person name="Foster J.M."/>
            <person name="Ganatra M."/>
            <person name="Gregory W.F."/>
            <person name="Johnson N.M."/>
            <person name="Jin J."/>
            <person name="Komuniecki R."/>
            <person name="Korf I."/>
            <person name="Kumar S."/>
            <person name="Laney S."/>
            <person name="Li B.W."/>
            <person name="Li W."/>
            <person name="Lindblom T.H."/>
            <person name="Lustigman S."/>
            <person name="Ma D."/>
            <person name="Maina C.V."/>
            <person name="Martin D.M."/>
            <person name="McCarter J.P."/>
            <person name="McReynolds L."/>
            <person name="Mitreva M."/>
            <person name="Nutman T.B."/>
            <person name="Parkinson J."/>
            <person name="Peregrin-Alvarez J.M."/>
            <person name="Poole C."/>
            <person name="Ren Q."/>
            <person name="Saunders L."/>
            <person name="Sluder A.E."/>
            <person name="Smith K."/>
            <person name="Stanke M."/>
            <person name="Unnasch T.R."/>
            <person name="Ware J."/>
            <person name="Wei A.D."/>
            <person name="Weil G."/>
            <person name="Williams D.J."/>
            <person name="Zhang Y."/>
            <person name="Williams S.A."/>
            <person name="Fraser-Liggett C."/>
            <person name="Slatko B."/>
            <person name="Blaxter M.L."/>
            <person name="Scott A.L."/>
        </authorList>
    </citation>
    <scope>NUCLEOTIDE SEQUENCE</scope>
    <source>
        <strain evidence="1">FR3</strain>
    </source>
</reference>
<dbReference type="AlphaFoldDB" id="A0A0H5S5V7"/>
<proteinExistence type="predicted"/>
<organism evidence="1">
    <name type="scientific">Brugia malayi</name>
    <name type="common">Filarial nematode worm</name>
    <dbReference type="NCBI Taxonomy" id="6279"/>
    <lineage>
        <taxon>Eukaryota</taxon>
        <taxon>Metazoa</taxon>
        <taxon>Ecdysozoa</taxon>
        <taxon>Nematoda</taxon>
        <taxon>Chromadorea</taxon>
        <taxon>Rhabditida</taxon>
        <taxon>Spirurina</taxon>
        <taxon>Spiruromorpha</taxon>
        <taxon>Filarioidea</taxon>
        <taxon>Onchocercidae</taxon>
        <taxon>Brugia</taxon>
    </lineage>
</organism>
<name>A0A0H5S5V7_BRUMA</name>
<evidence type="ECO:0000313" key="1">
    <source>
        <dbReference type="EMBL" id="CRZ23994.1"/>
    </source>
</evidence>
<sequence>MVQFPPIMAHSLSSFKVKLQKSASLHNLDNNHDHNGAAFSRAFSVKTGVIRLFGVSGIQACGVRFQAHKQMSALERKRAWNRDLAKKAAATAVAKSTVAPISSEGPKLRSYCGVDSTELLSRQTTLEKRCFEPSISELYNFEHPSFDKDVSFSFKVSNARYIKKGELIVSSMKRNYSDTDLKPPVRIIVRSRSSSEMLGKSVLETTKTTLVSNGSNSAQSSFSEKHLNTSGCILKSELRNSCSWNPKKRKVEGNAEPPTKLEEKVDSKKKVLAKTISAIPSLVVNEGAARNRNKCFPGAICSSRLSAALNRNSEWEKLALKSRSIFLKQRSQKMLKDRLEKYCVIKQKSHMYYEGKSDAKEASQTPVTHYLTNRGEFNQDFFCLFSSDLNKNKVKQSGILCGSNESETSVEKNMPSRRILNHGISKLDMQGFRKIPFSSLIKSVPLTAVDGNSSKVMNVKGLSLISHTKEATEIEVTKEVESLVEKALLQTAASSYFRTNQVLRKCVSGSVQEGCDFHMTNNNAKLRKMWALVAEESSLTDSLNDINTKISKIKANLCTLSNESFQITKRLDEVRFLKNQLLSNSQCKFHPNFQL</sequence>